<name>A0A098G8B4_9GAMM</name>
<organism evidence="2 3">
    <name type="scientific">Legionella fallonii LLAP-10</name>
    <dbReference type="NCBI Taxonomy" id="1212491"/>
    <lineage>
        <taxon>Bacteria</taxon>
        <taxon>Pseudomonadati</taxon>
        <taxon>Pseudomonadota</taxon>
        <taxon>Gammaproteobacteria</taxon>
        <taxon>Legionellales</taxon>
        <taxon>Legionellaceae</taxon>
        <taxon>Legionella</taxon>
    </lineage>
</organism>
<dbReference type="Pfam" id="PF22547">
    <property type="entry name" value="2H-SAK"/>
    <property type="match status" value="1"/>
</dbReference>
<dbReference type="AlphaFoldDB" id="A0A098G8B4"/>
<dbReference type="OrthoDB" id="5639003at2"/>
<dbReference type="Proteomes" id="UP000032430">
    <property type="component" value="Chromosome I"/>
</dbReference>
<sequence length="153" mass="17541">MIAPITKLNNDKLLQAARALELSGILARSTNNLIYLDIDDAYIHHLYPLLNQQQATKPNYFGPSLIGAHISVIYPEETFIFDEKDLGKKYQFKIRELVIAEINLKKYYALLVDCPDLLKLRNKHGLSEQLNFKGYWIDLHITIGVSRRLVAST</sequence>
<evidence type="ECO:0000259" key="1">
    <source>
        <dbReference type="Pfam" id="PF22547"/>
    </source>
</evidence>
<accession>A0A098G8B4</accession>
<proteinExistence type="predicted"/>
<dbReference type="KEGG" id="lfa:LFA_2863"/>
<evidence type="ECO:0000313" key="3">
    <source>
        <dbReference type="Proteomes" id="UP000032430"/>
    </source>
</evidence>
<feature type="domain" description="Swiss Army Knife 2H phosphoesterase" evidence="1">
    <location>
        <begin position="34"/>
        <end position="149"/>
    </location>
</feature>
<dbReference type="HOGENOM" id="CLU_1710976_0_0_6"/>
<evidence type="ECO:0000313" key="2">
    <source>
        <dbReference type="EMBL" id="CEG58221.1"/>
    </source>
</evidence>
<dbReference type="InterPro" id="IPR054498">
    <property type="entry name" value="2H-SAK"/>
</dbReference>
<protein>
    <recommendedName>
        <fullName evidence="1">Swiss Army Knife 2H phosphoesterase domain-containing protein</fullName>
    </recommendedName>
</protein>
<gene>
    <name evidence="2" type="ORF">LFA_2863</name>
</gene>
<keyword evidence="3" id="KW-1185">Reference proteome</keyword>
<reference evidence="3" key="1">
    <citation type="submission" date="2014-09" db="EMBL/GenBank/DDBJ databases">
        <authorList>
            <person name="Gomez-Valero L."/>
        </authorList>
    </citation>
    <scope>NUCLEOTIDE SEQUENCE [LARGE SCALE GENOMIC DNA]</scope>
    <source>
        <strain evidence="3">ATCC700992</strain>
    </source>
</reference>
<dbReference type="EMBL" id="LN614827">
    <property type="protein sequence ID" value="CEG58221.1"/>
    <property type="molecule type" value="Genomic_DNA"/>
</dbReference>
<dbReference type="STRING" id="1212491.LFA_2863"/>
<dbReference type="RefSeq" id="WP_045096590.1">
    <property type="nucleotide sequence ID" value="NZ_LN614827.1"/>
</dbReference>